<evidence type="ECO:0000256" key="1">
    <source>
        <dbReference type="SAM" id="Phobius"/>
    </source>
</evidence>
<sequence length="708" mass="80608">MSIPTVRRAFGSIPKQRTLQSIRGLLQIQTLGLLLRIAISFILLPLDNAILFATCLVGHFSVFLSHSNPVHRRQAARRDVHFYPKTIFITGIDTPYGLALARCLYYHGHRVVGADITDLPFASGEGMSKTLATYYRIPRSHYVSRLLDIIQREKADIWIPCSSRASVLEDAMAKQAIESRTACKCIHLDTELVNQFSDTESFTQYLVEKELPVVENYQVQSRDSIHKILHRSPSKVYHMRRPDLAVSDNKVVTLPKRTLSMTYTEVSEIQISKDRPWVLQQQARLGEFFAELLLVSGQVKAIKIRPADNQPWGHSRLDEGLALAIHRLMDRFAFKGGHRMTGHLCLRLMVDEEFDANNVRYVTHIAGCTQGTTAVRHLLEEPSPSLIDGYLAVLSSQPDDTSADLDRKRMQARASISAVSRSKFTFYKTLKQCDVRRVLPSLYPVAQQLDHLVSQGSDLLLFWKDPRFTVLDPLPWWWNAHIYQPLKGLEVVLSRRDVKRLLQKLEPKLLLHPQGQQAALQQHQRFQVLVQYFLKYLFGHACDFTNAPVNGNIYLHRIPDPRMTPAAIANLCIFWSFLEESNLPAVALASTLWDYGDLSQSRSTYEVLRFTYWKGLLDKGSRTFPCDDGPTTGKLVIKYLCDRKQQVVFDIQKEAVDQGLCVEQTNTGTELRRPLGRFNGFNRWRLMLLSAGGIRTDVDIDNGVILGI</sequence>
<dbReference type="AlphaFoldDB" id="A0A1S9DA80"/>
<accession>A0A1S9DA80</accession>
<reference evidence="2 3" key="1">
    <citation type="submission" date="2016-10" db="EMBL/GenBank/DDBJ databases">
        <title>Genome sequencing of Aspergillus oryzae BCC7051.</title>
        <authorList>
            <person name="Thammarongtham C."/>
            <person name="Vorapreeda T."/>
            <person name="Nookaew I."/>
            <person name="Srisuk T."/>
            <person name="Land M."/>
            <person name="Jeennor S."/>
            <person name="Laoteng K."/>
        </authorList>
    </citation>
    <scope>NUCLEOTIDE SEQUENCE [LARGE SCALE GENOMIC DNA]</scope>
    <source>
        <strain evidence="2 3">BCC7051</strain>
    </source>
</reference>
<dbReference type="OrthoDB" id="186626at2759"/>
<dbReference type="Proteomes" id="UP000190312">
    <property type="component" value="Unassembled WGS sequence"/>
</dbReference>
<dbReference type="Gene3D" id="3.40.50.20">
    <property type="match status" value="1"/>
</dbReference>
<evidence type="ECO:0000313" key="3">
    <source>
        <dbReference type="Proteomes" id="UP000190312"/>
    </source>
</evidence>
<keyword evidence="1" id="KW-0472">Membrane</keyword>
<gene>
    <name evidence="2" type="ORF">OAory_01016730</name>
</gene>
<name>A0A1S9DA80_ASPOZ</name>
<keyword evidence="1" id="KW-0812">Transmembrane</keyword>
<dbReference type="EMBL" id="MKZY01000008">
    <property type="protein sequence ID" value="OOO06012.1"/>
    <property type="molecule type" value="Genomic_DNA"/>
</dbReference>
<evidence type="ECO:0000313" key="2">
    <source>
        <dbReference type="EMBL" id="OOO06012.1"/>
    </source>
</evidence>
<feature type="transmembrane region" description="Helical" evidence="1">
    <location>
        <begin position="21"/>
        <end position="43"/>
    </location>
</feature>
<protein>
    <submittedName>
        <fullName evidence="2">Uncharacterized protein</fullName>
    </submittedName>
</protein>
<organism evidence="2 3">
    <name type="scientific">Aspergillus oryzae</name>
    <name type="common">Yellow koji mold</name>
    <dbReference type="NCBI Taxonomy" id="5062"/>
    <lineage>
        <taxon>Eukaryota</taxon>
        <taxon>Fungi</taxon>
        <taxon>Dikarya</taxon>
        <taxon>Ascomycota</taxon>
        <taxon>Pezizomycotina</taxon>
        <taxon>Eurotiomycetes</taxon>
        <taxon>Eurotiomycetidae</taxon>
        <taxon>Eurotiales</taxon>
        <taxon>Aspergillaceae</taxon>
        <taxon>Aspergillus</taxon>
        <taxon>Aspergillus subgen. Circumdati</taxon>
    </lineage>
</organism>
<proteinExistence type="predicted"/>
<dbReference type="eggNOG" id="ENOG502RZZG">
    <property type="taxonomic scope" value="Eukaryota"/>
</dbReference>
<comment type="caution">
    <text evidence="2">The sequence shown here is derived from an EMBL/GenBank/DDBJ whole genome shotgun (WGS) entry which is preliminary data.</text>
</comment>
<keyword evidence="1" id="KW-1133">Transmembrane helix</keyword>
<dbReference type="VEuPathDB" id="FungiDB:AO090701000286"/>